<dbReference type="Pfam" id="PF07782">
    <property type="entry name" value="DC_STAMP"/>
    <property type="match status" value="2"/>
</dbReference>
<feature type="compositionally biased region" description="Acidic residues" evidence="5">
    <location>
        <begin position="683"/>
        <end position="713"/>
    </location>
</feature>
<dbReference type="Proteomes" id="UP000694925">
    <property type="component" value="Unplaced"/>
</dbReference>
<dbReference type="GeneID" id="108633085"/>
<evidence type="ECO:0000256" key="3">
    <source>
        <dbReference type="ARBA" id="ARBA00022989"/>
    </source>
</evidence>
<evidence type="ECO:0000256" key="5">
    <source>
        <dbReference type="SAM" id="MobiDB-lite"/>
    </source>
</evidence>
<evidence type="ECO:0000256" key="2">
    <source>
        <dbReference type="ARBA" id="ARBA00022692"/>
    </source>
</evidence>
<feature type="transmembrane region" description="Helical" evidence="6">
    <location>
        <begin position="345"/>
        <end position="368"/>
    </location>
</feature>
<proteinExistence type="predicted"/>
<feature type="region of interest" description="Disordered" evidence="5">
    <location>
        <begin position="835"/>
        <end position="865"/>
    </location>
</feature>
<dbReference type="InterPro" id="IPR051856">
    <property type="entry name" value="CSR-E3_Ligase_Protein"/>
</dbReference>
<dbReference type="PANTHER" id="PTHR21041:SF9">
    <property type="entry name" value="DENDRITIC CELL-SPECIFIC TRANSMEMBRANE PROTEIN-LIKE DOMAIN-CONTAINING PROTEIN"/>
    <property type="match status" value="1"/>
</dbReference>
<reference evidence="10" key="1">
    <citation type="submission" date="2025-08" db="UniProtKB">
        <authorList>
            <consortium name="RefSeq"/>
        </authorList>
    </citation>
    <scope>IDENTIFICATION</scope>
    <source>
        <tissue evidence="10">Whole body</tissue>
    </source>
</reference>
<sequence>MAFFQLALKARKLEKVRQTYEDEKILSIDIAKGAKPRYTLKQRFRRRRLWFKKKLKHILSKIFDVIPKDAWIYKKYIAIRTEDTWENYVAKSFLGFTGGVILTCIVFLLLPQFFSKRGRQALMAYAFILALTGPIRNTIHNTAVLSESLACAQEQLREAVKTIVDLAKQPFYALRQAISKIIKTVKVVVKKIKQTLIAIKRLVLSILRVITSVFQWLGSVINMCNKKLGTPYDRCQSVFEGAVADCKAKLGPILGTVCNITYIVSALCYVVKPLDFICMLVSYIADTVVGVVRNKIKQFTMHVKAMFYVKVKFSHSFHFETNQSKTIEEVSSGIATEIRSRSDKLFGFFDLVSFVTSFFVFFIVLRVLHYRYKWLTNERFDNRYITDNLRTIDLVRARQDKETVLPLNSRERNRYAPLSSIMLIKPEKQKLASNVRNENCTFKVERPSVVTIHVSGEGYLSELYTSIVKAFTPGGKEAEIDTMLCLPDPIPPDTDKYVQIIVLIFFCWSMAFFEPYGLRLRHIVMSQYYPDRAKQRAAWLYNHILRTRGSFLKFARRQLRRKFGLIKSEKTEKVTLKERLWAMFPFLNTLFPLKQNVCLLCGAVERSADNPHIRCPTPGCIGLFCAQCFADLQNLCTICRAPMEYGDLSDMSEEKDSSDDQYEIPVIKPEIKKEKELEVKKEEEEERVEEEEVEDEDEDEEEDDRIEDEETEEKLEVKEREEKERVERVKEKIEEEETVEEIEKDIAEQTEDKYLKDLDRSTDSTLSYTYQEESPEEVEIVKRRKSFKDVEAQKIRDDVTIQIFNEPFIRAPCSSSDSPTSGFVVRARRKIRGKLKSRPCSTAKDSDSSTSIADTESYSTEDLDEEEIIHIEVGDSSEELLPRSRKDKQKLSRINRIVNAVARIPWLGKEV</sequence>
<feature type="domain" description="E3 ubiquitin-protein ligase DCST1-like C-terminal" evidence="8">
    <location>
        <begin position="597"/>
        <end position="642"/>
    </location>
</feature>
<dbReference type="PANTHER" id="PTHR21041">
    <property type="entry name" value="DENDRITIC CELL-SPECIFIC TRANSMEMBRANE PROTEIN"/>
    <property type="match status" value="1"/>
</dbReference>
<feature type="transmembrane region" description="Helical" evidence="6">
    <location>
        <begin position="93"/>
        <end position="114"/>
    </location>
</feature>
<dbReference type="RefSeq" id="XP_026666827.1">
    <property type="nucleotide sequence ID" value="XM_026811026.1"/>
</dbReference>
<keyword evidence="2 6" id="KW-0812">Transmembrane</keyword>
<feature type="domain" description="Dendritic cell-specific transmembrane protein-like" evidence="7">
    <location>
        <begin position="442"/>
        <end position="541"/>
    </location>
</feature>
<keyword evidence="3 6" id="KW-1133">Transmembrane helix</keyword>
<gene>
    <name evidence="10" type="primary">LOC108633085</name>
</gene>
<dbReference type="AlphaFoldDB" id="A0AAJ7RW60"/>
<feature type="domain" description="Dendritic cell-specific transmembrane protein-like" evidence="7">
    <location>
        <begin position="380"/>
        <end position="435"/>
    </location>
</feature>
<evidence type="ECO:0000313" key="9">
    <source>
        <dbReference type="Proteomes" id="UP000694925"/>
    </source>
</evidence>
<comment type="subcellular location">
    <subcellularLocation>
        <location evidence="1">Membrane</location>
        <topology evidence="1">Multi-pass membrane protein</topology>
    </subcellularLocation>
</comment>
<dbReference type="GO" id="GO:0016020">
    <property type="term" value="C:membrane"/>
    <property type="evidence" value="ECO:0007669"/>
    <property type="project" value="UniProtKB-SubCell"/>
</dbReference>
<evidence type="ECO:0000259" key="7">
    <source>
        <dbReference type="Pfam" id="PF07782"/>
    </source>
</evidence>
<evidence type="ECO:0000259" key="8">
    <source>
        <dbReference type="Pfam" id="PF26037"/>
    </source>
</evidence>
<dbReference type="InterPro" id="IPR058842">
    <property type="entry name" value="DCST1_C"/>
</dbReference>
<dbReference type="InterPro" id="IPR012858">
    <property type="entry name" value="DC_STAMP-like"/>
</dbReference>
<organism evidence="9 10">
    <name type="scientific">Ceratina calcarata</name>
    <dbReference type="NCBI Taxonomy" id="156304"/>
    <lineage>
        <taxon>Eukaryota</taxon>
        <taxon>Metazoa</taxon>
        <taxon>Ecdysozoa</taxon>
        <taxon>Arthropoda</taxon>
        <taxon>Hexapoda</taxon>
        <taxon>Insecta</taxon>
        <taxon>Pterygota</taxon>
        <taxon>Neoptera</taxon>
        <taxon>Endopterygota</taxon>
        <taxon>Hymenoptera</taxon>
        <taxon>Apocrita</taxon>
        <taxon>Aculeata</taxon>
        <taxon>Apoidea</taxon>
        <taxon>Anthophila</taxon>
        <taxon>Apidae</taxon>
        <taxon>Ceratina</taxon>
        <taxon>Zadontomerus</taxon>
    </lineage>
</organism>
<evidence type="ECO:0000313" key="10">
    <source>
        <dbReference type="RefSeq" id="XP_026666827.1"/>
    </source>
</evidence>
<evidence type="ECO:0000256" key="1">
    <source>
        <dbReference type="ARBA" id="ARBA00004141"/>
    </source>
</evidence>
<name>A0AAJ7RW60_9HYME</name>
<dbReference type="Pfam" id="PF26039">
    <property type="entry name" value="Dcst2"/>
    <property type="match status" value="1"/>
</dbReference>
<keyword evidence="9" id="KW-1185">Reference proteome</keyword>
<accession>A0AAJ7RW60</accession>
<dbReference type="KEGG" id="ccal:108633085"/>
<evidence type="ECO:0000256" key="6">
    <source>
        <dbReference type="SAM" id="Phobius"/>
    </source>
</evidence>
<dbReference type="Pfam" id="PF26037">
    <property type="entry name" value="zf-RING_DCST1_C"/>
    <property type="match status" value="1"/>
</dbReference>
<feature type="compositionally biased region" description="Polar residues" evidence="5">
    <location>
        <begin position="848"/>
        <end position="858"/>
    </location>
</feature>
<keyword evidence="4 6" id="KW-0472">Membrane</keyword>
<evidence type="ECO:0000256" key="4">
    <source>
        <dbReference type="ARBA" id="ARBA00023136"/>
    </source>
</evidence>
<protein>
    <submittedName>
        <fullName evidence="10">DC-STAMP domain-containing protein 2-like</fullName>
    </submittedName>
</protein>
<feature type="region of interest" description="Disordered" evidence="5">
    <location>
        <begin position="675"/>
        <end position="718"/>
    </location>
</feature>